<reference evidence="1 2" key="1">
    <citation type="submission" date="2012-01" db="EMBL/GenBank/DDBJ databases">
        <title>Improved High-Quality Draft sequence of Metallosphaera yellowstonensis MK1.</title>
        <authorList>
            <consortium name="US DOE Joint Genome Institute"/>
            <person name="Lucas S."/>
            <person name="Han J."/>
            <person name="Cheng J.-F."/>
            <person name="Goodwin L."/>
            <person name="Pitluck S."/>
            <person name="Peters L."/>
            <person name="Teshima H."/>
            <person name="Detter J.C."/>
            <person name="Han C."/>
            <person name="Tapia R."/>
            <person name="Land M."/>
            <person name="Hauser L."/>
            <person name="Kyrpides N."/>
            <person name="Kozubal M."/>
            <person name="Macur R.E."/>
            <person name="Jay Z."/>
            <person name="Inskeep W."/>
            <person name="Woyke T."/>
        </authorList>
    </citation>
    <scope>NUCLEOTIDE SEQUENCE [LARGE SCALE GENOMIC DNA]</scope>
    <source>
        <strain evidence="1 2">MK1</strain>
    </source>
</reference>
<dbReference type="EMBL" id="JH597761">
    <property type="protein sequence ID" value="EHP70940.1"/>
    <property type="molecule type" value="Genomic_DNA"/>
</dbReference>
<dbReference type="OrthoDB" id="34687at2157"/>
<dbReference type="RefSeq" id="WP_009071910.1">
    <property type="nucleotide sequence ID" value="NZ_JH597761.1"/>
</dbReference>
<gene>
    <name evidence="1" type="ORF">MetMK1DRAFT_00014440</name>
</gene>
<dbReference type="STRING" id="671065.MetMK1DRAFT_00014440"/>
<organism evidence="1 2">
    <name type="scientific">Metallosphaera yellowstonensis MK1</name>
    <dbReference type="NCBI Taxonomy" id="671065"/>
    <lineage>
        <taxon>Archaea</taxon>
        <taxon>Thermoproteota</taxon>
        <taxon>Thermoprotei</taxon>
        <taxon>Sulfolobales</taxon>
        <taxon>Sulfolobaceae</taxon>
        <taxon>Metallosphaera</taxon>
    </lineage>
</organism>
<keyword evidence="2" id="KW-1185">Reference proteome</keyword>
<protein>
    <submittedName>
        <fullName evidence="1">Putative transposase</fullName>
    </submittedName>
</protein>
<dbReference type="HOGENOM" id="CLU_2353267_0_0_2"/>
<proteinExistence type="predicted"/>
<dbReference type="AlphaFoldDB" id="H2C445"/>
<sequence>MKSRRNLITAVRKLANLSSKLFNELNYERRQQFFKHHVDFEATWDRYYGKYKEELGVNAQAVMQKDNEARSSFFTLLKLRREGSLPPHIKHVAPPK</sequence>
<name>H2C445_9CREN</name>
<evidence type="ECO:0000313" key="2">
    <source>
        <dbReference type="Proteomes" id="UP000003980"/>
    </source>
</evidence>
<dbReference type="Proteomes" id="UP000003980">
    <property type="component" value="Unassembled WGS sequence"/>
</dbReference>
<dbReference type="eggNOG" id="arCOG00683">
    <property type="taxonomic scope" value="Archaea"/>
</dbReference>
<evidence type="ECO:0000313" key="1">
    <source>
        <dbReference type="EMBL" id="EHP70940.1"/>
    </source>
</evidence>
<accession>H2C445</accession>